<sequence length="954" mass="101262">MSTLVAPPPALSEAEIAALVARHWGLSGRLRPLPSERDQNTRLSCEAGEYVVKIANPAEPPEETAMQVAVLEHLAGEGVPGLPRIRPTLTGSATVRVDVGGRMAQARLVSWIAGVPLAQSPRSQAQLRALGSYMGRVTAGLQGFVAPAAHRPEFLWSLDHVAALRDFVSDIKDPSRRGMVEGLFARHAERVAPRLAGLRASVLHQDANDHNVITDPDHPERIVGLIDFGDMCQGRTVNELAVTIAYAMLDTDAPLAAARAVIEGFHAAFALTEDEAELVMELALIRLAASVCISSVQAAERPETRYLLISQAPAFATLELLHDLPADLLGALGRVAAGFEPMPGAAARLASLGEAAPLIAPGLARLPRKAPGTERAPDVHGGCTVPVADDLPVLGLTGWGSEAPDGRRRLGLGMEVPEGTPLLATHAGRILRRNGDALVQEIAPGLFLGLAGLAPEVAEGDALAPGDRLGRATGALDLQLMHGLPDLRPRSAAPGEWALWSALRPDPNLLLGLEPESFVPPAEPPEALLARRRERIGPSLSLSYRHKLTMLRGRGAWLADHTGRHWLDTVNNIAHVGHEHPRVVAALAAQAATLNTNSRYLHPLMVSYAERLTATLPAPLEVAYFVNSGTEANELALRIARTALGRKETLVLDWAYHGNSGGTVEISPYKFRRAGGFPQPRFLEVAPFPDPYRGAHRGPDSAPAYAAGLAARLDALEARTGSGAAAFIAESASGVGGQVFYPEGYLARAYEEVRARGGLCIADEVQCGMGRIGSHFWAFEAQGVVPDIVVIGKPIGNGHPMAAVVTTRALAEAFDNGMEYFNSFGGNPVSMAVGHAVMDVLEDEGLQAQAALTGAHLLAGMAKLAERHPVIGDVRGAGLFLGMELVEDRDSRAPATRAAAELVHRLYLRGILASTDGPDDNVLKIKPPMVFGRAEADLLLDEIGRALSHLYPQD</sequence>
<dbReference type="GO" id="GO:0008483">
    <property type="term" value="F:transaminase activity"/>
    <property type="evidence" value="ECO:0007669"/>
    <property type="project" value="InterPro"/>
</dbReference>
<gene>
    <name evidence="5" type="ORF">OG2516_06986</name>
</gene>
<dbReference type="InterPro" id="IPR011009">
    <property type="entry name" value="Kinase-like_dom_sf"/>
</dbReference>
<dbReference type="eggNOG" id="COG2334">
    <property type="taxonomic scope" value="Bacteria"/>
</dbReference>
<dbReference type="InterPro" id="IPR049704">
    <property type="entry name" value="Aminotrans_3_PPA_site"/>
</dbReference>
<accession>Q2CGC9</accession>
<organism evidence="5 6">
    <name type="scientific">Oceanicola granulosus (strain ATCC BAA-861 / DSM 15982 / KCTC 12143 / HTCC2516)</name>
    <dbReference type="NCBI Taxonomy" id="314256"/>
    <lineage>
        <taxon>Bacteria</taxon>
        <taxon>Pseudomonadati</taxon>
        <taxon>Pseudomonadota</taxon>
        <taxon>Alphaproteobacteria</taxon>
        <taxon>Rhodobacterales</taxon>
        <taxon>Roseobacteraceae</taxon>
        <taxon>Oceanicola</taxon>
    </lineage>
</organism>
<dbReference type="SUPFAM" id="SSF56112">
    <property type="entry name" value="Protein kinase-like (PK-like)"/>
    <property type="match status" value="1"/>
</dbReference>
<dbReference type="InterPro" id="IPR002575">
    <property type="entry name" value="Aminoglycoside_PTrfase"/>
</dbReference>
<dbReference type="Gene3D" id="3.90.1200.10">
    <property type="match status" value="1"/>
</dbReference>
<dbReference type="STRING" id="314256.OG2516_06986"/>
<dbReference type="InterPro" id="IPR005814">
    <property type="entry name" value="Aminotrans_3"/>
</dbReference>
<dbReference type="PANTHER" id="PTHR45688:SF13">
    <property type="entry name" value="ALANINE--GLYOXYLATE AMINOTRANSFERASE 2-LIKE"/>
    <property type="match status" value="1"/>
</dbReference>
<dbReference type="SUPFAM" id="SSF53383">
    <property type="entry name" value="PLP-dependent transferases"/>
    <property type="match status" value="1"/>
</dbReference>
<dbReference type="InterPro" id="IPR015421">
    <property type="entry name" value="PyrdxlP-dep_Trfase_major"/>
</dbReference>
<comment type="similarity">
    <text evidence="2">Belongs to the class-III pyridoxal-phosphate-dependent aminotransferase family.</text>
</comment>
<dbReference type="Gene3D" id="3.90.1150.10">
    <property type="entry name" value="Aspartate Aminotransferase, domain 1"/>
    <property type="match status" value="1"/>
</dbReference>
<evidence type="ECO:0000256" key="2">
    <source>
        <dbReference type="ARBA" id="ARBA00008954"/>
    </source>
</evidence>
<dbReference type="RefSeq" id="WP_007254923.1">
    <property type="nucleotide sequence ID" value="NZ_CH724107.1"/>
</dbReference>
<dbReference type="CDD" id="cd00610">
    <property type="entry name" value="OAT_like"/>
    <property type="match status" value="1"/>
</dbReference>
<evidence type="ECO:0000256" key="3">
    <source>
        <dbReference type="ARBA" id="ARBA00022898"/>
    </source>
</evidence>
<evidence type="ECO:0000313" key="5">
    <source>
        <dbReference type="EMBL" id="EAR51789.1"/>
    </source>
</evidence>
<dbReference type="Proteomes" id="UP000003635">
    <property type="component" value="Unassembled WGS sequence"/>
</dbReference>
<comment type="caution">
    <text evidence="5">The sequence shown here is derived from an EMBL/GenBank/DDBJ whole genome shotgun (WGS) entry which is preliminary data.</text>
</comment>
<keyword evidence="6" id="KW-1185">Reference proteome</keyword>
<dbReference type="HOGENOM" id="CLU_010757_1_0_5"/>
<dbReference type="Pfam" id="PF00202">
    <property type="entry name" value="Aminotran_3"/>
    <property type="match status" value="1"/>
</dbReference>
<reference evidence="5 6" key="1">
    <citation type="journal article" date="2010" name="J. Bacteriol.">
        <title>Genome sequences of Oceanicola granulosus HTCC2516(T) and Oceanicola batsensis HTCC2597(TDelta).</title>
        <authorList>
            <person name="Thrash J.C."/>
            <person name="Cho J.C."/>
            <person name="Vergin K.L."/>
            <person name="Giovannoni S.J."/>
        </authorList>
    </citation>
    <scope>NUCLEOTIDE SEQUENCE [LARGE SCALE GENOMIC DNA]</scope>
    <source>
        <strain evidence="6">ATCC BAA-861 / DSM 15982 / KCTC 12143 / HTCC2516</strain>
    </source>
</reference>
<feature type="domain" description="Aminoglycoside phosphotransferase" evidence="4">
    <location>
        <begin position="30"/>
        <end position="261"/>
    </location>
</feature>
<evidence type="ECO:0000259" key="4">
    <source>
        <dbReference type="Pfam" id="PF01636"/>
    </source>
</evidence>
<dbReference type="GO" id="GO:0030170">
    <property type="term" value="F:pyridoxal phosphate binding"/>
    <property type="evidence" value="ECO:0007669"/>
    <property type="project" value="InterPro"/>
</dbReference>
<dbReference type="eggNOG" id="COG0160">
    <property type="taxonomic scope" value="Bacteria"/>
</dbReference>
<dbReference type="PROSITE" id="PS00600">
    <property type="entry name" value="AA_TRANSFER_CLASS_3"/>
    <property type="match status" value="1"/>
</dbReference>
<dbReference type="EMBL" id="AAOT01000009">
    <property type="protein sequence ID" value="EAR51789.1"/>
    <property type="molecule type" value="Genomic_DNA"/>
</dbReference>
<dbReference type="AlphaFoldDB" id="Q2CGC9"/>
<dbReference type="Pfam" id="PF01636">
    <property type="entry name" value="APH"/>
    <property type="match status" value="1"/>
</dbReference>
<dbReference type="Gene3D" id="3.40.640.10">
    <property type="entry name" value="Type I PLP-dependent aspartate aminotransferase-like (Major domain)"/>
    <property type="match status" value="1"/>
</dbReference>
<keyword evidence="3" id="KW-0663">Pyridoxal phosphate</keyword>
<comment type="cofactor">
    <cofactor evidence="1">
        <name>pyridoxal 5'-phosphate</name>
        <dbReference type="ChEBI" id="CHEBI:597326"/>
    </cofactor>
</comment>
<dbReference type="OrthoDB" id="9801834at2"/>
<protein>
    <recommendedName>
        <fullName evidence="4">Aminoglycoside phosphotransferase domain-containing protein</fullName>
    </recommendedName>
</protein>
<dbReference type="InterPro" id="IPR015422">
    <property type="entry name" value="PyrdxlP-dep_Trfase_small"/>
</dbReference>
<evidence type="ECO:0000256" key="1">
    <source>
        <dbReference type="ARBA" id="ARBA00001933"/>
    </source>
</evidence>
<name>Q2CGC9_OCEGH</name>
<dbReference type="PANTHER" id="PTHR45688">
    <property type="match status" value="1"/>
</dbReference>
<proteinExistence type="inferred from homology"/>
<evidence type="ECO:0000313" key="6">
    <source>
        <dbReference type="Proteomes" id="UP000003635"/>
    </source>
</evidence>
<dbReference type="InterPro" id="IPR015424">
    <property type="entry name" value="PyrdxlP-dep_Trfase"/>
</dbReference>